<evidence type="ECO:0000256" key="1">
    <source>
        <dbReference type="SAM" id="MobiDB-lite"/>
    </source>
</evidence>
<organism evidence="2 3">
    <name type="scientific">Immersiella caudata</name>
    <dbReference type="NCBI Taxonomy" id="314043"/>
    <lineage>
        <taxon>Eukaryota</taxon>
        <taxon>Fungi</taxon>
        <taxon>Dikarya</taxon>
        <taxon>Ascomycota</taxon>
        <taxon>Pezizomycotina</taxon>
        <taxon>Sordariomycetes</taxon>
        <taxon>Sordariomycetidae</taxon>
        <taxon>Sordariales</taxon>
        <taxon>Lasiosphaeriaceae</taxon>
        <taxon>Immersiella</taxon>
    </lineage>
</organism>
<evidence type="ECO:0000313" key="3">
    <source>
        <dbReference type="Proteomes" id="UP001175000"/>
    </source>
</evidence>
<gene>
    <name evidence="2" type="ORF">B0T14DRAFT_13571</name>
</gene>
<proteinExistence type="predicted"/>
<dbReference type="Proteomes" id="UP001175000">
    <property type="component" value="Unassembled WGS sequence"/>
</dbReference>
<protein>
    <submittedName>
        <fullName evidence="2">Uncharacterized protein</fullName>
    </submittedName>
</protein>
<dbReference type="AlphaFoldDB" id="A0AA39XDS8"/>
<reference evidence="2" key="1">
    <citation type="submission" date="2023-06" db="EMBL/GenBank/DDBJ databases">
        <title>Genome-scale phylogeny and comparative genomics of the fungal order Sordariales.</title>
        <authorList>
            <consortium name="Lawrence Berkeley National Laboratory"/>
            <person name="Hensen N."/>
            <person name="Bonometti L."/>
            <person name="Westerberg I."/>
            <person name="Brannstrom I.O."/>
            <person name="Guillou S."/>
            <person name="Cros-Aarteil S."/>
            <person name="Calhoun S."/>
            <person name="Haridas S."/>
            <person name="Kuo A."/>
            <person name="Mondo S."/>
            <person name="Pangilinan J."/>
            <person name="Riley R."/>
            <person name="Labutti K."/>
            <person name="Andreopoulos B."/>
            <person name="Lipzen A."/>
            <person name="Chen C."/>
            <person name="Yanf M."/>
            <person name="Daum C."/>
            <person name="Ng V."/>
            <person name="Clum A."/>
            <person name="Steindorff A."/>
            <person name="Ohm R."/>
            <person name="Martin F."/>
            <person name="Silar P."/>
            <person name="Natvig D."/>
            <person name="Lalanne C."/>
            <person name="Gautier V."/>
            <person name="Ament-Velasquez S.L."/>
            <person name="Kruys A."/>
            <person name="Hutchinson M.I."/>
            <person name="Powell A.J."/>
            <person name="Barry K."/>
            <person name="Miller A.N."/>
            <person name="Grigoriev I.V."/>
            <person name="Debuchy R."/>
            <person name="Gladieux P."/>
            <person name="Thoren M.H."/>
            <person name="Johannesson H."/>
        </authorList>
    </citation>
    <scope>NUCLEOTIDE SEQUENCE</scope>
    <source>
        <strain evidence="2">CBS 606.72</strain>
    </source>
</reference>
<feature type="region of interest" description="Disordered" evidence="1">
    <location>
        <begin position="45"/>
        <end position="65"/>
    </location>
</feature>
<name>A0AA39XDS8_9PEZI</name>
<comment type="caution">
    <text evidence="2">The sequence shown here is derived from an EMBL/GenBank/DDBJ whole genome shotgun (WGS) entry which is preliminary data.</text>
</comment>
<feature type="compositionally biased region" description="Polar residues" evidence="1">
    <location>
        <begin position="53"/>
        <end position="63"/>
    </location>
</feature>
<keyword evidence="3" id="KW-1185">Reference proteome</keyword>
<sequence>MTSAEHQMQGVCSLTCKDGRGVEDATLTGDRLRSSGCDDITMARFNRTPMDGSRNTGRSANPYPNNPLHHGAQPNIVSYSSYAPFPNYHCPSLPPSLHKRLPNPRKRRPKANVIHVASSCHIIVIASTRHPHTLHKPGPKDSNLVTCPYTHPNPSCCFPLNYKPKTGRVPHALSPVCPAAKLPEDLPVCGRTSRLPALPSSAFVRNPYLLWTGSRKCSDCSPDVMAGGLSGIEKTTAHP</sequence>
<accession>A0AA39XDS8</accession>
<dbReference type="EMBL" id="JAULSU010000001">
    <property type="protein sequence ID" value="KAK0631855.1"/>
    <property type="molecule type" value="Genomic_DNA"/>
</dbReference>
<evidence type="ECO:0000313" key="2">
    <source>
        <dbReference type="EMBL" id="KAK0631855.1"/>
    </source>
</evidence>